<comment type="caution">
    <text evidence="3">The sequence shown here is derived from an EMBL/GenBank/DDBJ whole genome shotgun (WGS) entry which is preliminary data.</text>
</comment>
<organism evidence="3 4">
    <name type="scientific">Alosa alosa</name>
    <name type="common">allis shad</name>
    <dbReference type="NCBI Taxonomy" id="278164"/>
    <lineage>
        <taxon>Eukaryota</taxon>
        <taxon>Metazoa</taxon>
        <taxon>Chordata</taxon>
        <taxon>Craniata</taxon>
        <taxon>Vertebrata</taxon>
        <taxon>Euteleostomi</taxon>
        <taxon>Actinopterygii</taxon>
        <taxon>Neopterygii</taxon>
        <taxon>Teleostei</taxon>
        <taxon>Clupei</taxon>
        <taxon>Clupeiformes</taxon>
        <taxon>Clupeoidei</taxon>
        <taxon>Clupeidae</taxon>
        <taxon>Alosa</taxon>
    </lineage>
</organism>
<keyword evidence="1" id="KW-1133">Transmembrane helix</keyword>
<evidence type="ECO:0000313" key="4">
    <source>
        <dbReference type="Proteomes" id="UP000823561"/>
    </source>
</evidence>
<evidence type="ECO:0000313" key="3">
    <source>
        <dbReference type="EMBL" id="KAG5270470.1"/>
    </source>
</evidence>
<dbReference type="InterPro" id="IPR007110">
    <property type="entry name" value="Ig-like_dom"/>
</dbReference>
<name>A0AAV6GAE4_9TELE</name>
<reference evidence="3" key="1">
    <citation type="submission" date="2020-10" db="EMBL/GenBank/DDBJ databases">
        <title>Chromosome-scale genome assembly of the Allis shad, Alosa alosa.</title>
        <authorList>
            <person name="Margot Z."/>
            <person name="Christophe K."/>
            <person name="Cabau C."/>
            <person name="Louis A."/>
            <person name="Berthelot C."/>
            <person name="Parey E."/>
            <person name="Roest Crollius H."/>
            <person name="Montfort J."/>
            <person name="Robinson-Rechavi M."/>
            <person name="Bucao C."/>
            <person name="Bouchez O."/>
            <person name="Gislard M."/>
            <person name="Lluch J."/>
            <person name="Milhes M."/>
            <person name="Lampietro C."/>
            <person name="Lopez Roques C."/>
            <person name="Donnadieu C."/>
            <person name="Braasch I."/>
            <person name="Desvignes T."/>
            <person name="Postlethwait J."/>
            <person name="Bobe J."/>
            <person name="Guiguen Y."/>
        </authorList>
    </citation>
    <scope>NUCLEOTIDE SEQUENCE</scope>
    <source>
        <strain evidence="3">M-15738</strain>
        <tissue evidence="3">Blood</tissue>
    </source>
</reference>
<dbReference type="Proteomes" id="UP000823561">
    <property type="component" value="Chromosome 14"/>
</dbReference>
<feature type="domain" description="Ig-like" evidence="2">
    <location>
        <begin position="23"/>
        <end position="127"/>
    </location>
</feature>
<feature type="transmembrane region" description="Helical" evidence="1">
    <location>
        <begin position="131"/>
        <end position="156"/>
    </location>
</feature>
<keyword evidence="1" id="KW-0472">Membrane</keyword>
<dbReference type="EMBL" id="JADWDJ010000014">
    <property type="protein sequence ID" value="KAG5270470.1"/>
    <property type="molecule type" value="Genomic_DNA"/>
</dbReference>
<protein>
    <recommendedName>
        <fullName evidence="2">Ig-like domain-containing protein</fullName>
    </recommendedName>
</protein>
<dbReference type="PROSITE" id="PS50835">
    <property type="entry name" value="IG_LIKE"/>
    <property type="match status" value="1"/>
</dbReference>
<evidence type="ECO:0000256" key="1">
    <source>
        <dbReference type="SAM" id="Phobius"/>
    </source>
</evidence>
<keyword evidence="4" id="KW-1185">Reference proteome</keyword>
<proteinExistence type="predicted"/>
<sequence length="185" mass="20571">MSLLEACLGECKSTNTCISGLRPNSTCIKDFPLQLKASSMKINAGDPVSVSCEHNLTLDNIKEFIWLQDNKTLPCENTTQVNLKDSFPCKKASQLTLDDQFSDFNITCKIHSRCGNFTSDTLNITVTDNSLWILFICGGAAVFLILIFTLGMKLLLKRDIAQRQIRKRQNNVTNHATTTTTSTSE</sequence>
<dbReference type="AlphaFoldDB" id="A0AAV6GAE4"/>
<evidence type="ECO:0000259" key="2">
    <source>
        <dbReference type="PROSITE" id="PS50835"/>
    </source>
</evidence>
<accession>A0AAV6GAE4</accession>
<keyword evidence="1" id="KW-0812">Transmembrane</keyword>
<gene>
    <name evidence="3" type="ORF">AALO_G00192970</name>
</gene>